<evidence type="ECO:0000256" key="2">
    <source>
        <dbReference type="ARBA" id="ARBA00023136"/>
    </source>
</evidence>
<protein>
    <submittedName>
        <fullName evidence="6">OmpA family protein</fullName>
    </submittedName>
</protein>
<sequence length="289" mass="31605">MNKTLLCLGIIATLTGCARDVNQPLEVWNNFRDSNISTQLGENQSLAVFYRQDDVQGPAVNVYVDGNYQTSLLPNAFTPVALCADKHTFTSSFTTNVQFGNRTHGVNYTLPVNEVTYIKVTQQNGKLSFTRMEATVAEQEVSKLPKENQTLSRVPSPANCGSAVLAVESLDASALFGFNKSGYNDILPNGKEKIREFADKVREMPSISKILVSGHTDPIGSTAYNQTLSQKRANTVKLALQKAGVSTPIEAVGYGKAEPIVTTCDTYKNAQRNQCNQPNRRVEIAVYGK</sequence>
<dbReference type="PRINTS" id="PR01021">
    <property type="entry name" value="OMPADOMAIN"/>
</dbReference>
<evidence type="ECO:0000313" key="6">
    <source>
        <dbReference type="EMBL" id="THA11225.1"/>
    </source>
</evidence>
<dbReference type="AlphaFoldDB" id="A0A4S2Q530"/>
<dbReference type="InterPro" id="IPR006664">
    <property type="entry name" value="OMP_bac"/>
</dbReference>
<evidence type="ECO:0000256" key="1">
    <source>
        <dbReference type="ARBA" id="ARBA00004442"/>
    </source>
</evidence>
<dbReference type="InterPro" id="IPR036737">
    <property type="entry name" value="OmpA-like_sf"/>
</dbReference>
<dbReference type="Gene3D" id="3.30.1330.60">
    <property type="entry name" value="OmpA-like domain"/>
    <property type="match status" value="1"/>
</dbReference>
<dbReference type="InterPro" id="IPR050330">
    <property type="entry name" value="Bact_OuterMem_StrucFunc"/>
</dbReference>
<organism evidence="6 7">
    <name type="scientific">Rodentibacter pneumotropicus</name>
    <dbReference type="NCBI Taxonomy" id="758"/>
    <lineage>
        <taxon>Bacteria</taxon>
        <taxon>Pseudomonadati</taxon>
        <taxon>Pseudomonadota</taxon>
        <taxon>Gammaproteobacteria</taxon>
        <taxon>Pasteurellales</taxon>
        <taxon>Pasteurellaceae</taxon>
        <taxon>Rodentibacter</taxon>
    </lineage>
</organism>
<dbReference type="PROSITE" id="PS51123">
    <property type="entry name" value="OMPA_2"/>
    <property type="match status" value="1"/>
</dbReference>
<proteinExistence type="predicted"/>
<gene>
    <name evidence="6" type="ORF">D3M78_00790</name>
</gene>
<dbReference type="PANTHER" id="PTHR30329">
    <property type="entry name" value="STATOR ELEMENT OF FLAGELLAR MOTOR COMPLEX"/>
    <property type="match status" value="1"/>
</dbReference>
<reference evidence="6 7" key="1">
    <citation type="journal article" date="2019" name="Vet. Microbiol.">
        <title>Development of multi locus sequence typing (MLST) of Rodentibacter pneumotropicus.</title>
        <authorList>
            <person name="Adhikary S."/>
            <person name="Bisgaard M."/>
            <person name="Boot R."/>
            <person name="Benga L."/>
            <person name="Nicklas W."/>
            <person name="Christensen H."/>
        </authorList>
    </citation>
    <scope>NUCLEOTIDE SEQUENCE [LARGE SCALE GENOMIC DNA]</scope>
    <source>
        <strain evidence="6 7">Ac84</strain>
    </source>
</reference>
<evidence type="ECO:0000256" key="3">
    <source>
        <dbReference type="ARBA" id="ARBA00023237"/>
    </source>
</evidence>
<feature type="domain" description="OmpA-like" evidence="5">
    <location>
        <begin position="163"/>
        <end position="289"/>
    </location>
</feature>
<evidence type="ECO:0000256" key="4">
    <source>
        <dbReference type="PROSITE-ProRule" id="PRU00473"/>
    </source>
</evidence>
<keyword evidence="2 4" id="KW-0472">Membrane</keyword>
<dbReference type="PROSITE" id="PS51257">
    <property type="entry name" value="PROKAR_LIPOPROTEIN"/>
    <property type="match status" value="1"/>
</dbReference>
<name>A0A4S2Q530_9PAST</name>
<dbReference type="EMBL" id="QXNI01000004">
    <property type="protein sequence ID" value="THA11225.1"/>
    <property type="molecule type" value="Genomic_DNA"/>
</dbReference>
<dbReference type="Proteomes" id="UP000306758">
    <property type="component" value="Unassembled WGS sequence"/>
</dbReference>
<evidence type="ECO:0000259" key="5">
    <source>
        <dbReference type="PROSITE" id="PS51123"/>
    </source>
</evidence>
<comment type="caution">
    <text evidence="6">The sequence shown here is derived from an EMBL/GenBank/DDBJ whole genome shotgun (WGS) entry which is preliminary data.</text>
</comment>
<dbReference type="CDD" id="cd07185">
    <property type="entry name" value="OmpA_C-like"/>
    <property type="match status" value="1"/>
</dbReference>
<dbReference type="PANTHER" id="PTHR30329:SF21">
    <property type="entry name" value="LIPOPROTEIN YIAD-RELATED"/>
    <property type="match status" value="1"/>
</dbReference>
<dbReference type="SUPFAM" id="SSF103088">
    <property type="entry name" value="OmpA-like"/>
    <property type="match status" value="1"/>
</dbReference>
<keyword evidence="3" id="KW-0998">Cell outer membrane</keyword>
<dbReference type="InterPro" id="IPR006665">
    <property type="entry name" value="OmpA-like"/>
</dbReference>
<dbReference type="RefSeq" id="WP_136122855.1">
    <property type="nucleotide sequence ID" value="NZ_JAQOLQ010000013.1"/>
</dbReference>
<dbReference type="GO" id="GO:0009279">
    <property type="term" value="C:cell outer membrane"/>
    <property type="evidence" value="ECO:0007669"/>
    <property type="project" value="UniProtKB-SubCell"/>
</dbReference>
<comment type="subcellular location">
    <subcellularLocation>
        <location evidence="1">Cell outer membrane</location>
    </subcellularLocation>
</comment>
<accession>A0A4S2Q530</accession>
<evidence type="ECO:0000313" key="7">
    <source>
        <dbReference type="Proteomes" id="UP000306758"/>
    </source>
</evidence>
<dbReference type="Pfam" id="PF00691">
    <property type="entry name" value="OmpA"/>
    <property type="match status" value="1"/>
</dbReference>